<sequence length="59" mass="6648">MAVNSNGSNNRVAGRDFHEKNIQIERYDGSQTVNIAIPSNNDDDDRPLLKAQRVMTPTY</sequence>
<reference evidence="2 3" key="1">
    <citation type="submission" date="2020-02" db="EMBL/GenBank/DDBJ databases">
        <authorList>
            <person name="Subbiah M."/>
            <person name="Call D."/>
        </authorList>
    </citation>
    <scope>NUCLEOTIDE SEQUENCE [LARGE SCALE GENOMIC DNA]</scope>
    <source>
        <strain evidence="2 3">8375wB1</strain>
    </source>
</reference>
<dbReference type="AlphaFoldDB" id="A0A8T6Q5H1"/>
<feature type="region of interest" description="Disordered" evidence="1">
    <location>
        <begin position="35"/>
        <end position="59"/>
    </location>
</feature>
<evidence type="ECO:0000256" key="1">
    <source>
        <dbReference type="SAM" id="MobiDB-lite"/>
    </source>
</evidence>
<dbReference type="Proteomes" id="UP000471360">
    <property type="component" value="Unassembled WGS sequence"/>
</dbReference>
<proteinExistence type="predicted"/>
<organism evidence="2 3">
    <name type="scientific">Escherichia coli</name>
    <dbReference type="NCBI Taxonomy" id="562"/>
    <lineage>
        <taxon>Bacteria</taxon>
        <taxon>Pseudomonadati</taxon>
        <taxon>Pseudomonadota</taxon>
        <taxon>Gammaproteobacteria</taxon>
        <taxon>Enterobacterales</taxon>
        <taxon>Enterobacteriaceae</taxon>
        <taxon>Escherichia</taxon>
    </lineage>
</organism>
<accession>A0A8T6Q5H1</accession>
<evidence type="ECO:0000313" key="3">
    <source>
        <dbReference type="Proteomes" id="UP000471360"/>
    </source>
</evidence>
<comment type="caution">
    <text evidence="2">The sequence shown here is derived from an EMBL/GenBank/DDBJ whole genome shotgun (WGS) entry which is preliminary data.</text>
</comment>
<gene>
    <name evidence="2" type="ORF">G3W53_05390</name>
</gene>
<evidence type="ECO:0000313" key="2">
    <source>
        <dbReference type="EMBL" id="NEN69621.1"/>
    </source>
</evidence>
<name>A0A8T6Q5H1_ECOLX</name>
<protein>
    <submittedName>
        <fullName evidence="2">Uncharacterized protein</fullName>
    </submittedName>
</protein>
<dbReference type="EMBL" id="JAAGYP010000005">
    <property type="protein sequence ID" value="NEN69621.1"/>
    <property type="molecule type" value="Genomic_DNA"/>
</dbReference>